<feature type="region of interest" description="Disordered" evidence="2">
    <location>
        <begin position="350"/>
        <end position="383"/>
    </location>
</feature>
<dbReference type="SUPFAM" id="SSF47240">
    <property type="entry name" value="Ferritin-like"/>
    <property type="match status" value="1"/>
</dbReference>
<dbReference type="GO" id="GO:0009263">
    <property type="term" value="P:deoxyribonucleotide biosynthetic process"/>
    <property type="evidence" value="ECO:0007669"/>
    <property type="project" value="InterPro"/>
</dbReference>
<protein>
    <submittedName>
        <fullName evidence="3">Uncharacterized protein</fullName>
    </submittedName>
</protein>
<dbReference type="PANTHER" id="PTHR23409:SF18">
    <property type="entry name" value="RIBONUCLEOSIDE-DIPHOSPHATE REDUCTASE SUBUNIT M2"/>
    <property type="match status" value="1"/>
</dbReference>
<dbReference type="InterPro" id="IPR030475">
    <property type="entry name" value="RNR_small_AS"/>
</dbReference>
<feature type="compositionally biased region" description="Basic and acidic residues" evidence="2">
    <location>
        <begin position="502"/>
        <end position="513"/>
    </location>
</feature>
<dbReference type="InterPro" id="IPR000358">
    <property type="entry name" value="RNR_small_fam"/>
</dbReference>
<dbReference type="EMBL" id="JAGGNH010000001">
    <property type="protein sequence ID" value="KAJ0989302.1"/>
    <property type="molecule type" value="Genomic_DNA"/>
</dbReference>
<sequence length="543" mass="61141">MSAMPQSVSDEPLLAPNPDRFCMFPLTYPQIWEMYKKAQASFWTPEEVDLSQDLRHWNSLTADERHFITHVLAFFAASDGIVLENLAARFMKEVQVAEARAFYGFQIAMENIHSEMYSLLLETYVKDADEKSHLFRAIDTIPCVSRKANWALRWIDGSESFAERLVAFACVEGIFFSGSFCAIFWFRKQGLMPGLSFSNELISRDEGLHCDFACLLYELLVNKLSEEKVKGIVADAVEIEREFVCDALRCALVGMNDALMSQYIKFVADRLLGALGYSKLYGVTNPFDWMELISFRGKTNFFERRVGEYQKASLMSNLTGNRDDHVFRVIYMYTRKSKAVVNNSSSNVVGNPVRSVGASNGGASDGLEECAEGEEEDEEEEEADLEAYIIGNQGQENEEDKDNDFHDPDYNFNSDEEAEPDDKNDPMDAIDPQVLQEHFAEVLNISDEAVTKATPAMGTRMKWKKLAIRRGKSEGNTTTLAKDTTPPKRPPPTATFPVLRSNMKDNAIEDRSKAVGAKKRRKAWVPPGFRGHTSSSTAYGGNQ</sequence>
<dbReference type="Gene3D" id="1.10.620.20">
    <property type="entry name" value="Ribonucleotide Reductase, subunit A"/>
    <property type="match status" value="1"/>
</dbReference>
<dbReference type="InterPro" id="IPR012348">
    <property type="entry name" value="RNR-like"/>
</dbReference>
<evidence type="ECO:0000256" key="1">
    <source>
        <dbReference type="ARBA" id="ARBA00009303"/>
    </source>
</evidence>
<dbReference type="PANTHER" id="PTHR23409">
    <property type="entry name" value="RIBONUCLEOSIDE-DIPHOSPHATE REDUCTASE SMALL CHAIN"/>
    <property type="match status" value="1"/>
</dbReference>
<feature type="compositionally biased region" description="Polar residues" evidence="2">
    <location>
        <begin position="532"/>
        <end position="543"/>
    </location>
</feature>
<dbReference type="AlphaFoldDB" id="A0A9D5DGR0"/>
<dbReference type="CDD" id="cd01049">
    <property type="entry name" value="RNRR2"/>
    <property type="match status" value="1"/>
</dbReference>
<keyword evidence="4" id="KW-1185">Reference proteome</keyword>
<comment type="similarity">
    <text evidence="1">Belongs to the ribonucleoside diphosphate reductase small chain family.</text>
</comment>
<dbReference type="GO" id="GO:0016491">
    <property type="term" value="F:oxidoreductase activity"/>
    <property type="evidence" value="ECO:0007669"/>
    <property type="project" value="InterPro"/>
</dbReference>
<dbReference type="InterPro" id="IPR033909">
    <property type="entry name" value="RNR_small"/>
</dbReference>
<evidence type="ECO:0000313" key="4">
    <source>
        <dbReference type="Proteomes" id="UP001085076"/>
    </source>
</evidence>
<dbReference type="Proteomes" id="UP001085076">
    <property type="component" value="Miscellaneous, Linkage group lg01"/>
</dbReference>
<dbReference type="PROSITE" id="PS00368">
    <property type="entry name" value="RIBORED_SMALL"/>
    <property type="match status" value="1"/>
</dbReference>
<reference evidence="3" key="1">
    <citation type="submission" date="2021-03" db="EMBL/GenBank/DDBJ databases">
        <authorList>
            <person name="Li Z."/>
            <person name="Yang C."/>
        </authorList>
    </citation>
    <scope>NUCLEOTIDE SEQUENCE</scope>
    <source>
        <strain evidence="3">Dzin_1.0</strain>
        <tissue evidence="3">Leaf</tissue>
    </source>
</reference>
<evidence type="ECO:0000313" key="3">
    <source>
        <dbReference type="EMBL" id="KAJ0989302.1"/>
    </source>
</evidence>
<evidence type="ECO:0000256" key="2">
    <source>
        <dbReference type="SAM" id="MobiDB-lite"/>
    </source>
</evidence>
<gene>
    <name evidence="3" type="ORF">J5N97_007658</name>
</gene>
<proteinExistence type="inferred from homology"/>
<dbReference type="Pfam" id="PF00268">
    <property type="entry name" value="Ribonuc_red_sm"/>
    <property type="match status" value="1"/>
</dbReference>
<feature type="region of interest" description="Disordered" evidence="2">
    <location>
        <begin position="395"/>
        <end position="429"/>
    </location>
</feature>
<accession>A0A9D5DGR0</accession>
<organism evidence="3 4">
    <name type="scientific">Dioscorea zingiberensis</name>
    <dbReference type="NCBI Taxonomy" id="325984"/>
    <lineage>
        <taxon>Eukaryota</taxon>
        <taxon>Viridiplantae</taxon>
        <taxon>Streptophyta</taxon>
        <taxon>Embryophyta</taxon>
        <taxon>Tracheophyta</taxon>
        <taxon>Spermatophyta</taxon>
        <taxon>Magnoliopsida</taxon>
        <taxon>Liliopsida</taxon>
        <taxon>Dioscoreales</taxon>
        <taxon>Dioscoreaceae</taxon>
        <taxon>Dioscorea</taxon>
    </lineage>
</organism>
<name>A0A9D5DGR0_9LILI</name>
<comment type="caution">
    <text evidence="3">The sequence shown here is derived from an EMBL/GenBank/DDBJ whole genome shotgun (WGS) entry which is preliminary data.</text>
</comment>
<dbReference type="InterPro" id="IPR009078">
    <property type="entry name" value="Ferritin-like_SF"/>
</dbReference>
<dbReference type="OrthoDB" id="10248373at2759"/>
<feature type="region of interest" description="Disordered" evidence="2">
    <location>
        <begin position="470"/>
        <end position="543"/>
    </location>
</feature>
<reference evidence="3" key="2">
    <citation type="journal article" date="2022" name="Hortic Res">
        <title>The genome of Dioscorea zingiberensis sheds light on the biosynthesis, origin and evolution of the medicinally important diosgenin saponins.</title>
        <authorList>
            <person name="Li Y."/>
            <person name="Tan C."/>
            <person name="Li Z."/>
            <person name="Guo J."/>
            <person name="Li S."/>
            <person name="Chen X."/>
            <person name="Wang C."/>
            <person name="Dai X."/>
            <person name="Yang H."/>
            <person name="Song W."/>
            <person name="Hou L."/>
            <person name="Xu J."/>
            <person name="Tong Z."/>
            <person name="Xu A."/>
            <person name="Yuan X."/>
            <person name="Wang W."/>
            <person name="Yang Q."/>
            <person name="Chen L."/>
            <person name="Sun Z."/>
            <person name="Wang K."/>
            <person name="Pan B."/>
            <person name="Chen J."/>
            <person name="Bao Y."/>
            <person name="Liu F."/>
            <person name="Qi X."/>
            <person name="Gang D.R."/>
            <person name="Wen J."/>
            <person name="Li J."/>
        </authorList>
    </citation>
    <scope>NUCLEOTIDE SEQUENCE</scope>
    <source>
        <strain evidence="3">Dzin_1.0</strain>
    </source>
</reference>
<feature type="compositionally biased region" description="Acidic residues" evidence="2">
    <location>
        <begin position="366"/>
        <end position="383"/>
    </location>
</feature>